<feature type="compositionally biased region" description="Acidic residues" evidence="1">
    <location>
        <begin position="184"/>
        <end position="194"/>
    </location>
</feature>
<feature type="compositionally biased region" description="Polar residues" evidence="1">
    <location>
        <begin position="162"/>
        <end position="172"/>
    </location>
</feature>
<evidence type="ECO:0000256" key="1">
    <source>
        <dbReference type="SAM" id="MobiDB-lite"/>
    </source>
</evidence>
<proteinExistence type="predicted"/>
<feature type="non-terminal residue" evidence="2">
    <location>
        <position position="1"/>
    </location>
</feature>
<organism evidence="2 3">
    <name type="scientific">Polarella glacialis</name>
    <name type="common">Dinoflagellate</name>
    <dbReference type="NCBI Taxonomy" id="89957"/>
    <lineage>
        <taxon>Eukaryota</taxon>
        <taxon>Sar</taxon>
        <taxon>Alveolata</taxon>
        <taxon>Dinophyceae</taxon>
        <taxon>Suessiales</taxon>
        <taxon>Suessiaceae</taxon>
        <taxon>Polarella</taxon>
    </lineage>
</organism>
<dbReference type="InterPro" id="IPR032675">
    <property type="entry name" value="LRR_dom_sf"/>
</dbReference>
<reference evidence="2" key="1">
    <citation type="submission" date="2021-02" db="EMBL/GenBank/DDBJ databases">
        <authorList>
            <person name="Dougan E. K."/>
            <person name="Rhodes N."/>
            <person name="Thang M."/>
            <person name="Chan C."/>
        </authorList>
    </citation>
    <scope>NUCLEOTIDE SEQUENCE</scope>
</reference>
<dbReference type="AlphaFoldDB" id="A0A813FRB5"/>
<feature type="region of interest" description="Disordered" evidence="1">
    <location>
        <begin position="105"/>
        <end position="140"/>
    </location>
</feature>
<name>A0A813FRB5_POLGL</name>
<evidence type="ECO:0000313" key="2">
    <source>
        <dbReference type="EMBL" id="CAE8614801.1"/>
    </source>
</evidence>
<dbReference type="SUPFAM" id="SSF52047">
    <property type="entry name" value="RNI-like"/>
    <property type="match status" value="1"/>
</dbReference>
<dbReference type="EMBL" id="CAJNNV010025507">
    <property type="protein sequence ID" value="CAE8614801.1"/>
    <property type="molecule type" value="Genomic_DNA"/>
</dbReference>
<comment type="caution">
    <text evidence="2">The sequence shown here is derived from an EMBL/GenBank/DDBJ whole genome shotgun (WGS) entry which is preliminary data.</text>
</comment>
<feature type="non-terminal residue" evidence="2">
    <location>
        <position position="359"/>
    </location>
</feature>
<protein>
    <submittedName>
        <fullName evidence="2">Uncharacterized protein</fullName>
    </submittedName>
</protein>
<accession>A0A813FRB5</accession>
<dbReference type="Gene3D" id="3.80.10.10">
    <property type="entry name" value="Ribonuclease Inhibitor"/>
    <property type="match status" value="1"/>
</dbReference>
<dbReference type="Proteomes" id="UP000654075">
    <property type="component" value="Unassembled WGS sequence"/>
</dbReference>
<gene>
    <name evidence="2" type="ORF">PGLA1383_LOCUS32522</name>
</gene>
<evidence type="ECO:0000313" key="3">
    <source>
        <dbReference type="Proteomes" id="UP000654075"/>
    </source>
</evidence>
<feature type="region of interest" description="Disordered" evidence="1">
    <location>
        <begin position="156"/>
        <end position="199"/>
    </location>
</feature>
<dbReference type="OrthoDB" id="431154at2759"/>
<sequence>AFGDHADSQSGVSGRKAAIQADVEAHMRRLERSVGSMVDDRALVSLQTLDPADACEALRKVEELVQSQGGQCRNLSSILQSVCRKLEKKSTKPLRAEDEARYMASWGATAGDGPHGRGSLRARREDEEGDAFAESSGSDGGLAQVVSGVASASKGAPARATALQSPTGSNLDTPAGKKSWADIGDNEDDGDEDPWTPSHLEQLADKGLELRALGDKKSVFRISMANLSPPMTDAGLERYCSWLRARLTAFREEHGPESLRSCQGEVDFSQNNMTNQMVWILLETLAQNEVHVAFLKLNANNISQGGALAVCEFINMNEVAEAVQEIHLSHNEIDDESALELLRTLHSMRPRYPPLRAPE</sequence>
<keyword evidence="3" id="KW-1185">Reference proteome</keyword>